<proteinExistence type="predicted"/>
<evidence type="ECO:0000256" key="5">
    <source>
        <dbReference type="PROSITE-ProRule" id="PRU00023"/>
    </source>
</evidence>
<dbReference type="InterPro" id="IPR036770">
    <property type="entry name" value="Ankyrin_rpt-contain_sf"/>
</dbReference>
<dbReference type="SUPFAM" id="SSF48403">
    <property type="entry name" value="Ankyrin repeat"/>
    <property type="match status" value="1"/>
</dbReference>
<dbReference type="SMART" id="SM00248">
    <property type="entry name" value="ANK"/>
    <property type="match status" value="9"/>
</dbReference>
<evidence type="ECO:0000256" key="3">
    <source>
        <dbReference type="ARBA" id="ARBA00022989"/>
    </source>
</evidence>
<feature type="transmembrane region" description="Helical" evidence="6">
    <location>
        <begin position="624"/>
        <end position="648"/>
    </location>
</feature>
<evidence type="ECO:0000256" key="2">
    <source>
        <dbReference type="ARBA" id="ARBA00022692"/>
    </source>
</evidence>
<comment type="caution">
    <text evidence="7">The sequence shown here is derived from an EMBL/GenBank/DDBJ whole genome shotgun (WGS) entry which is preliminary data.</text>
</comment>
<feature type="repeat" description="ANK" evidence="5">
    <location>
        <begin position="294"/>
        <end position="326"/>
    </location>
</feature>
<dbReference type="STRING" id="5514.A0A395SH85"/>
<dbReference type="InterPro" id="IPR002110">
    <property type="entry name" value="Ankyrin_rpt"/>
</dbReference>
<dbReference type="Proteomes" id="UP000266152">
    <property type="component" value="Unassembled WGS sequence"/>
</dbReference>
<dbReference type="Pfam" id="PF12796">
    <property type="entry name" value="Ank_2"/>
    <property type="match status" value="4"/>
</dbReference>
<dbReference type="AlphaFoldDB" id="A0A395SH85"/>
<dbReference type="InterPro" id="IPR045863">
    <property type="entry name" value="CorA_TM1_TM2"/>
</dbReference>
<feature type="repeat" description="ANK" evidence="5">
    <location>
        <begin position="204"/>
        <end position="229"/>
    </location>
</feature>
<dbReference type="PRINTS" id="PR01415">
    <property type="entry name" value="ANKYRIN"/>
</dbReference>
<evidence type="ECO:0000313" key="8">
    <source>
        <dbReference type="Proteomes" id="UP000266152"/>
    </source>
</evidence>
<dbReference type="EMBL" id="PXOF01000039">
    <property type="protein sequence ID" value="RGP71766.1"/>
    <property type="molecule type" value="Genomic_DNA"/>
</dbReference>
<evidence type="ECO:0000256" key="4">
    <source>
        <dbReference type="ARBA" id="ARBA00023136"/>
    </source>
</evidence>
<dbReference type="GO" id="GO:0046873">
    <property type="term" value="F:metal ion transmembrane transporter activity"/>
    <property type="evidence" value="ECO:0007669"/>
    <property type="project" value="InterPro"/>
</dbReference>
<gene>
    <name evidence="7" type="ORF">FSPOR_3132</name>
</gene>
<dbReference type="Gene3D" id="1.25.40.20">
    <property type="entry name" value="Ankyrin repeat-containing domain"/>
    <property type="match status" value="2"/>
</dbReference>
<dbReference type="PANTHER" id="PTHR24118">
    <property type="entry name" value="POTE ANKYRIN DOMAIN"/>
    <property type="match status" value="1"/>
</dbReference>
<dbReference type="PANTHER" id="PTHR24118:SF99">
    <property type="entry name" value="POTE ANKYRIN DOMAIN FAMILY MEMBER 3C-RELATED"/>
    <property type="match status" value="1"/>
</dbReference>
<sequence>MTEIHDAARRGDKSALSELLQGPGFDKINARDEKGCTPLWIASREGHTAFVQSLLSHPKFDISMVNTTCESKHTPLHIAVCFGLDEIVQTLLAQSGIELNTGGINGHTPLTLAVKKGFESTVNLLLAMDEVDLGPDGRRKTPLTTAFESGQLTIASALVSAERRRSPTKTHQTLLSWASANDKRDVVRRINDLYTVNPNLQDGDGDTPLSKAAERGNLSMVRLLLENSAVDVNSKNRDGSTPMSRAALHQHKNVVQLLAAKDNLTLHSLVRAGNLQLTEYLLGCDIDLNHKDPYGMTALHIAIITRKLQITKSLLLRGADINVKDVTGRTPLILAVQHTLRDYVEVLLSRSACMISIQIGDRQRIYDCYSTDSVLRISERTGGLTQVEFVDIECALQNQPDTVRSLIQVDSFSAWRMYSKLALAEPGGLVAVAITVWVPYTRMFMKISGWDECGIAWTIGGIGEDGGLSQKTRHHFSMLPDGWIPESGVRFFEQLIVYLTTKWSELCDGAEDHLSERRMKQLQEKGRSEMIDDLAGDAKNLAELRRCLRSQVYDAKIFIKDYERSQGADLDQQVLKAIERFAKIDVMLQELDQTIKYLLQLEFAWVSIHEAHKSTSLGASMKRLSWITFIFLPAMFASSLFGMNVNILESNPDWRWYLIFIETQIEKHFNQWKMELNKKRRDLKNRRTSIPPV</sequence>
<keyword evidence="3 6" id="KW-1133">Transmembrane helix</keyword>
<dbReference type="SUPFAM" id="SSF144083">
    <property type="entry name" value="Magnesium transport protein CorA, transmembrane region"/>
    <property type="match status" value="1"/>
</dbReference>
<evidence type="ECO:0000313" key="7">
    <source>
        <dbReference type="EMBL" id="RGP71766.1"/>
    </source>
</evidence>
<dbReference type="Pfam" id="PF01544">
    <property type="entry name" value="CorA"/>
    <property type="match status" value="1"/>
</dbReference>
<keyword evidence="2 6" id="KW-0812">Transmembrane</keyword>
<keyword evidence="8" id="KW-1185">Reference proteome</keyword>
<protein>
    <submittedName>
        <fullName evidence="7">Ankyrin repeat</fullName>
    </submittedName>
</protein>
<comment type="subcellular location">
    <subcellularLocation>
        <location evidence="1">Membrane</location>
        <topology evidence="1">Multi-pass membrane protein</topology>
    </subcellularLocation>
</comment>
<name>A0A395SH85_FUSSP</name>
<organism evidence="7 8">
    <name type="scientific">Fusarium sporotrichioides</name>
    <dbReference type="NCBI Taxonomy" id="5514"/>
    <lineage>
        <taxon>Eukaryota</taxon>
        <taxon>Fungi</taxon>
        <taxon>Dikarya</taxon>
        <taxon>Ascomycota</taxon>
        <taxon>Pezizomycotina</taxon>
        <taxon>Sordariomycetes</taxon>
        <taxon>Hypocreomycetidae</taxon>
        <taxon>Hypocreales</taxon>
        <taxon>Nectriaceae</taxon>
        <taxon>Fusarium</taxon>
    </lineage>
</organism>
<dbReference type="Gene3D" id="1.20.58.340">
    <property type="entry name" value="Magnesium transport protein CorA, transmembrane region"/>
    <property type="match status" value="1"/>
</dbReference>
<evidence type="ECO:0000256" key="1">
    <source>
        <dbReference type="ARBA" id="ARBA00004141"/>
    </source>
</evidence>
<dbReference type="GO" id="GO:0016020">
    <property type="term" value="C:membrane"/>
    <property type="evidence" value="ECO:0007669"/>
    <property type="project" value="UniProtKB-SubCell"/>
</dbReference>
<dbReference type="InterPro" id="IPR002523">
    <property type="entry name" value="MgTranspt_CorA/ZnTranspt_ZntB"/>
</dbReference>
<keyword evidence="5" id="KW-0040">ANK repeat</keyword>
<dbReference type="PROSITE" id="PS50297">
    <property type="entry name" value="ANK_REP_REGION"/>
    <property type="match status" value="2"/>
</dbReference>
<evidence type="ECO:0000256" key="6">
    <source>
        <dbReference type="SAM" id="Phobius"/>
    </source>
</evidence>
<reference evidence="7 8" key="1">
    <citation type="journal article" date="2018" name="PLoS Pathog.">
        <title>Evolution of structural diversity of trichothecenes, a family of toxins produced by plant pathogenic and entomopathogenic fungi.</title>
        <authorList>
            <person name="Proctor R.H."/>
            <person name="McCormick S.P."/>
            <person name="Kim H.S."/>
            <person name="Cardoza R.E."/>
            <person name="Stanley A.M."/>
            <person name="Lindo L."/>
            <person name="Kelly A."/>
            <person name="Brown D.W."/>
            <person name="Lee T."/>
            <person name="Vaughan M.M."/>
            <person name="Alexander N.J."/>
            <person name="Busman M."/>
            <person name="Gutierrez S."/>
        </authorList>
    </citation>
    <scope>NUCLEOTIDE SEQUENCE [LARGE SCALE GENOMIC DNA]</scope>
    <source>
        <strain evidence="7 8">NRRL 3299</strain>
    </source>
</reference>
<keyword evidence="4 6" id="KW-0472">Membrane</keyword>
<accession>A0A395SH85</accession>
<dbReference type="PROSITE" id="PS50088">
    <property type="entry name" value="ANK_REPEAT"/>
    <property type="match status" value="2"/>
</dbReference>